<protein>
    <submittedName>
        <fullName evidence="2">Uncharacterized protein</fullName>
    </submittedName>
</protein>
<sequence>MSHKIEGEKGKYLYSEAGIIVLFCLARSGNGGIIRSDRHLSFALCSSALMLSNATHAIAESCPWMQKYVGMSRTKVLQGEGAAHEIMV</sequence>
<reference evidence="3" key="1">
    <citation type="journal article" date="2020" name="Stud. Mycol.">
        <title>101 Dothideomycetes genomes: A test case for predicting lifestyles and emergence of pathogens.</title>
        <authorList>
            <person name="Haridas S."/>
            <person name="Albert R."/>
            <person name="Binder M."/>
            <person name="Bloem J."/>
            <person name="LaButti K."/>
            <person name="Salamov A."/>
            <person name="Andreopoulos B."/>
            <person name="Baker S."/>
            <person name="Barry K."/>
            <person name="Bills G."/>
            <person name="Bluhm B."/>
            <person name="Cannon C."/>
            <person name="Castanera R."/>
            <person name="Culley D."/>
            <person name="Daum C."/>
            <person name="Ezra D."/>
            <person name="Gonzalez J."/>
            <person name="Henrissat B."/>
            <person name="Kuo A."/>
            <person name="Liang C."/>
            <person name="Lipzen A."/>
            <person name="Lutzoni F."/>
            <person name="Magnuson J."/>
            <person name="Mondo S."/>
            <person name="Nolan M."/>
            <person name="Ohm R."/>
            <person name="Pangilinan J."/>
            <person name="Park H.-J."/>
            <person name="Ramirez L."/>
            <person name="Alfaro M."/>
            <person name="Sun H."/>
            <person name="Tritt A."/>
            <person name="Yoshinaga Y."/>
            <person name="Zwiers L.-H."/>
            <person name="Turgeon B."/>
            <person name="Goodwin S."/>
            <person name="Spatafora J."/>
            <person name="Crous P."/>
            <person name="Grigoriev I."/>
        </authorList>
    </citation>
    <scope>NUCLEOTIDE SEQUENCE [LARGE SCALE GENOMIC DNA]</scope>
    <source>
        <strain evidence="3">CECT 20119</strain>
    </source>
</reference>
<keyword evidence="1" id="KW-0812">Transmembrane</keyword>
<keyword evidence="3" id="KW-1185">Reference proteome</keyword>
<feature type="transmembrane region" description="Helical" evidence="1">
    <location>
        <begin position="12"/>
        <end position="34"/>
    </location>
</feature>
<keyword evidence="1" id="KW-0472">Membrane</keyword>
<gene>
    <name evidence="2" type="ORF">BDZ85DRAFT_269372</name>
</gene>
<organism evidence="2 3">
    <name type="scientific">Elsinoe ampelina</name>
    <dbReference type="NCBI Taxonomy" id="302913"/>
    <lineage>
        <taxon>Eukaryota</taxon>
        <taxon>Fungi</taxon>
        <taxon>Dikarya</taxon>
        <taxon>Ascomycota</taxon>
        <taxon>Pezizomycotina</taxon>
        <taxon>Dothideomycetes</taxon>
        <taxon>Dothideomycetidae</taxon>
        <taxon>Myriangiales</taxon>
        <taxon>Elsinoaceae</taxon>
        <taxon>Elsinoe</taxon>
    </lineage>
</organism>
<keyword evidence="1" id="KW-1133">Transmembrane helix</keyword>
<dbReference type="AlphaFoldDB" id="A0A6A6FZV4"/>
<dbReference type="Proteomes" id="UP000799538">
    <property type="component" value="Unassembled WGS sequence"/>
</dbReference>
<evidence type="ECO:0000313" key="3">
    <source>
        <dbReference type="Proteomes" id="UP000799538"/>
    </source>
</evidence>
<name>A0A6A6FZV4_9PEZI</name>
<evidence type="ECO:0000256" key="1">
    <source>
        <dbReference type="SAM" id="Phobius"/>
    </source>
</evidence>
<evidence type="ECO:0000313" key="2">
    <source>
        <dbReference type="EMBL" id="KAF2218997.1"/>
    </source>
</evidence>
<accession>A0A6A6FZV4</accession>
<dbReference type="EMBL" id="ML992522">
    <property type="protein sequence ID" value="KAF2218997.1"/>
    <property type="molecule type" value="Genomic_DNA"/>
</dbReference>
<proteinExistence type="predicted"/>